<organism evidence="3 4">
    <name type="scientific">Panagrellus redivivus</name>
    <name type="common">Microworm</name>
    <dbReference type="NCBI Taxonomy" id="6233"/>
    <lineage>
        <taxon>Eukaryota</taxon>
        <taxon>Metazoa</taxon>
        <taxon>Ecdysozoa</taxon>
        <taxon>Nematoda</taxon>
        <taxon>Chromadorea</taxon>
        <taxon>Rhabditida</taxon>
        <taxon>Tylenchina</taxon>
        <taxon>Panagrolaimomorpha</taxon>
        <taxon>Panagrolaimoidea</taxon>
        <taxon>Panagrolaimidae</taxon>
        <taxon>Panagrellus</taxon>
    </lineage>
</organism>
<evidence type="ECO:0000256" key="1">
    <source>
        <dbReference type="SAM" id="MobiDB-lite"/>
    </source>
</evidence>
<dbReference type="WBParaSite" id="Pan_g14616.t1">
    <property type="protein sequence ID" value="Pan_g14616.t1"/>
    <property type="gene ID" value="Pan_g14616"/>
</dbReference>
<evidence type="ECO:0000256" key="2">
    <source>
        <dbReference type="SAM" id="Phobius"/>
    </source>
</evidence>
<dbReference type="Proteomes" id="UP000492821">
    <property type="component" value="Unassembled WGS sequence"/>
</dbReference>
<feature type="region of interest" description="Disordered" evidence="1">
    <location>
        <begin position="86"/>
        <end position="108"/>
    </location>
</feature>
<evidence type="ECO:0000313" key="4">
    <source>
        <dbReference type="WBParaSite" id="Pan_g14616.t1"/>
    </source>
</evidence>
<protein>
    <submittedName>
        <fullName evidence="4">Secreted protein</fullName>
    </submittedName>
</protein>
<dbReference type="AlphaFoldDB" id="A0A7E4UZY3"/>
<reference evidence="4" key="2">
    <citation type="submission" date="2020-10" db="UniProtKB">
        <authorList>
            <consortium name="WormBaseParasite"/>
        </authorList>
    </citation>
    <scope>IDENTIFICATION</scope>
</reference>
<keyword evidence="3" id="KW-1185">Reference proteome</keyword>
<sequence length="165" mass="18563">MGRTCCKSSEPLGATTAAEGQLCVVLFLHLDRRRGEAFAPEAPNLLRLLPFVSFDDNDIEQRQPRKTIIIIITLLFHPTLTLTLTHQRGGQQPPKLHGGFDQTKSRHKPSLRKYRTLSAQANTQVAAGTTCVYTVILLYFAAKRTQLRIESNWRSTPNIRPDRLG</sequence>
<keyword evidence="2" id="KW-0472">Membrane</keyword>
<name>A0A7E4UZY3_PANRE</name>
<keyword evidence="2" id="KW-0812">Transmembrane</keyword>
<feature type="transmembrane region" description="Helical" evidence="2">
    <location>
        <begin position="121"/>
        <end position="142"/>
    </location>
</feature>
<accession>A0A7E4UZY3</accession>
<reference evidence="3" key="1">
    <citation type="journal article" date="2013" name="Genetics">
        <title>The draft genome and transcriptome of Panagrellus redivivus are shaped by the harsh demands of a free-living lifestyle.</title>
        <authorList>
            <person name="Srinivasan J."/>
            <person name="Dillman A.R."/>
            <person name="Macchietto M.G."/>
            <person name="Heikkinen L."/>
            <person name="Lakso M."/>
            <person name="Fracchia K.M."/>
            <person name="Antoshechkin I."/>
            <person name="Mortazavi A."/>
            <person name="Wong G."/>
            <person name="Sternberg P.W."/>
        </authorList>
    </citation>
    <scope>NUCLEOTIDE SEQUENCE [LARGE SCALE GENOMIC DNA]</scope>
    <source>
        <strain evidence="3">MT8872</strain>
    </source>
</reference>
<evidence type="ECO:0000313" key="3">
    <source>
        <dbReference type="Proteomes" id="UP000492821"/>
    </source>
</evidence>
<feature type="transmembrane region" description="Helical" evidence="2">
    <location>
        <begin position="68"/>
        <end position="86"/>
    </location>
</feature>
<keyword evidence="2" id="KW-1133">Transmembrane helix</keyword>
<proteinExistence type="predicted"/>